<evidence type="ECO:0000256" key="2">
    <source>
        <dbReference type="ARBA" id="ARBA00023125"/>
    </source>
</evidence>
<evidence type="ECO:0000256" key="1">
    <source>
        <dbReference type="ARBA" id="ARBA00023015"/>
    </source>
</evidence>
<keyword evidence="6" id="KW-1185">Reference proteome</keyword>
<dbReference type="InterPro" id="IPR050204">
    <property type="entry name" value="AraC_XylS_family_regulators"/>
</dbReference>
<reference evidence="5 6" key="1">
    <citation type="submission" date="2023-07" db="EMBL/GenBank/DDBJ databases">
        <title>Sequencing the genomes of 1000 actinobacteria strains.</title>
        <authorList>
            <person name="Klenk H.-P."/>
        </authorList>
    </citation>
    <scope>NUCLEOTIDE SEQUENCE [LARGE SCALE GENOMIC DNA]</scope>
    <source>
        <strain evidence="5 6">DSM 44109</strain>
    </source>
</reference>
<evidence type="ECO:0000313" key="5">
    <source>
        <dbReference type="EMBL" id="MDP9862239.1"/>
    </source>
</evidence>
<comment type="caution">
    <text evidence="5">The sequence shown here is derived from an EMBL/GenBank/DDBJ whole genome shotgun (WGS) entry which is preliminary data.</text>
</comment>
<dbReference type="SUPFAM" id="SSF51215">
    <property type="entry name" value="Regulatory protein AraC"/>
    <property type="match status" value="1"/>
</dbReference>
<keyword evidence="2" id="KW-0238">DNA-binding</keyword>
<sequence length="314" mass="34765">MHLETQHDGTLVFGYLDTDSPDRFRASDTVLVKAAAPYAAEMRPERFGALNTCDISGEHGVQVSPHAPAAARDGAHLLGLLLSGDGTFEQDGRRCPLSPGDFVLYSAERPFRLDLGGNYRWFVMHLDSGTAKLMRLARNTTANQELPRSPSGRVLAAMLTELAHRARDLGPVARSEMGEHVSGVIRTLVREAGRQSLPADQAHVLDRIIDHIDRHLADGLPPVEIATAHHISVRSLHALFQRQGETVGAHIRRRRLDRIRRDLADPALAHLPAYTVAARWGIRGPSHFSKLFKAEFGVSPREFRDRFRLSAAQE</sequence>
<dbReference type="InterPro" id="IPR009057">
    <property type="entry name" value="Homeodomain-like_sf"/>
</dbReference>
<protein>
    <submittedName>
        <fullName evidence="5">AraC-like DNA-binding protein</fullName>
    </submittedName>
</protein>
<evidence type="ECO:0000313" key="6">
    <source>
        <dbReference type="Proteomes" id="UP001230426"/>
    </source>
</evidence>
<dbReference type="InterPro" id="IPR037923">
    <property type="entry name" value="HTH-like"/>
</dbReference>
<dbReference type="SMART" id="SM00342">
    <property type="entry name" value="HTH_ARAC"/>
    <property type="match status" value="1"/>
</dbReference>
<gene>
    <name evidence="5" type="ORF">J2S55_001498</name>
</gene>
<feature type="domain" description="HTH araC/xylS-type" evidence="4">
    <location>
        <begin position="206"/>
        <end position="306"/>
    </location>
</feature>
<accession>A0ABT9QZ25</accession>
<dbReference type="Gene3D" id="1.10.10.60">
    <property type="entry name" value="Homeodomain-like"/>
    <property type="match status" value="1"/>
</dbReference>
<dbReference type="PANTHER" id="PTHR46796">
    <property type="entry name" value="HTH-TYPE TRANSCRIPTIONAL ACTIVATOR RHAS-RELATED"/>
    <property type="match status" value="1"/>
</dbReference>
<name>A0ABT9QZ25_9ACTN</name>
<organism evidence="5 6">
    <name type="scientific">Streptosporangium brasiliense</name>
    <dbReference type="NCBI Taxonomy" id="47480"/>
    <lineage>
        <taxon>Bacteria</taxon>
        <taxon>Bacillati</taxon>
        <taxon>Actinomycetota</taxon>
        <taxon>Actinomycetes</taxon>
        <taxon>Streptosporangiales</taxon>
        <taxon>Streptosporangiaceae</taxon>
        <taxon>Streptosporangium</taxon>
    </lineage>
</organism>
<dbReference type="Pfam" id="PF12833">
    <property type="entry name" value="HTH_18"/>
    <property type="match status" value="1"/>
</dbReference>
<proteinExistence type="predicted"/>
<dbReference type="Proteomes" id="UP001230426">
    <property type="component" value="Unassembled WGS sequence"/>
</dbReference>
<evidence type="ECO:0000256" key="3">
    <source>
        <dbReference type="ARBA" id="ARBA00023163"/>
    </source>
</evidence>
<evidence type="ECO:0000259" key="4">
    <source>
        <dbReference type="PROSITE" id="PS01124"/>
    </source>
</evidence>
<dbReference type="RefSeq" id="WP_306858244.1">
    <property type="nucleotide sequence ID" value="NZ_JAUSRB010000001.1"/>
</dbReference>
<dbReference type="PANTHER" id="PTHR46796:SF6">
    <property type="entry name" value="ARAC SUBFAMILY"/>
    <property type="match status" value="1"/>
</dbReference>
<dbReference type="SUPFAM" id="SSF46689">
    <property type="entry name" value="Homeodomain-like"/>
    <property type="match status" value="1"/>
</dbReference>
<dbReference type="PROSITE" id="PS01124">
    <property type="entry name" value="HTH_ARAC_FAMILY_2"/>
    <property type="match status" value="1"/>
</dbReference>
<dbReference type="EMBL" id="JAUSRB010000001">
    <property type="protein sequence ID" value="MDP9862239.1"/>
    <property type="molecule type" value="Genomic_DNA"/>
</dbReference>
<dbReference type="InterPro" id="IPR018060">
    <property type="entry name" value="HTH_AraC"/>
</dbReference>
<keyword evidence="3" id="KW-0804">Transcription</keyword>
<dbReference type="Pfam" id="PF14525">
    <property type="entry name" value="AraC_binding_2"/>
    <property type="match status" value="1"/>
</dbReference>
<dbReference type="InterPro" id="IPR035418">
    <property type="entry name" value="AraC-bd_2"/>
</dbReference>
<keyword evidence="1" id="KW-0805">Transcription regulation</keyword>